<reference evidence="2 3" key="1">
    <citation type="submission" date="2019-06" db="EMBL/GenBank/DDBJ databases">
        <title>Whole genome shotgun sequence of Streptomyces gardneri NBRC 12865.</title>
        <authorList>
            <person name="Hosoyama A."/>
            <person name="Uohara A."/>
            <person name="Ohji S."/>
            <person name="Ichikawa N."/>
        </authorList>
    </citation>
    <scope>NUCLEOTIDE SEQUENCE [LARGE SCALE GENOMIC DNA]</scope>
    <source>
        <strain evidence="2 3">NBRC 12865</strain>
    </source>
</reference>
<keyword evidence="3" id="KW-1185">Reference proteome</keyword>
<evidence type="ECO:0000256" key="1">
    <source>
        <dbReference type="SAM" id="MobiDB-lite"/>
    </source>
</evidence>
<accession>A0A4Y3RWF5</accession>
<organism evidence="2 3">
    <name type="scientific">Streptomyces gardneri</name>
    <dbReference type="NCBI Taxonomy" id="66892"/>
    <lineage>
        <taxon>Bacteria</taxon>
        <taxon>Bacillati</taxon>
        <taxon>Actinomycetota</taxon>
        <taxon>Actinomycetes</taxon>
        <taxon>Kitasatosporales</taxon>
        <taxon>Streptomycetaceae</taxon>
        <taxon>Streptomyces</taxon>
    </lineage>
</organism>
<gene>
    <name evidence="2" type="ORF">SGA01_74770</name>
</gene>
<feature type="region of interest" description="Disordered" evidence="1">
    <location>
        <begin position="1"/>
        <end position="38"/>
    </location>
</feature>
<evidence type="ECO:0000313" key="3">
    <source>
        <dbReference type="Proteomes" id="UP000315226"/>
    </source>
</evidence>
<dbReference type="EMBL" id="BJMN01000070">
    <property type="protein sequence ID" value="GEB61872.1"/>
    <property type="molecule type" value="Genomic_DNA"/>
</dbReference>
<name>A0A4Y3RWF5_9ACTN</name>
<evidence type="ECO:0000313" key="2">
    <source>
        <dbReference type="EMBL" id="GEB61872.1"/>
    </source>
</evidence>
<dbReference type="Proteomes" id="UP000315226">
    <property type="component" value="Unassembled WGS sequence"/>
</dbReference>
<protein>
    <submittedName>
        <fullName evidence="2">Uncharacterized protein</fullName>
    </submittedName>
</protein>
<sequence length="94" mass="10485">MESVTSSPIRYRKAQREKRREQGGDTPGGHGEESLGVKGNCYRRCEPELRPPGMYEVRAAAYDPLAVVSDPSAESEKAAEIRVARRSWDGSRFT</sequence>
<comment type="caution">
    <text evidence="2">The sequence shown here is derived from an EMBL/GenBank/DDBJ whole genome shotgun (WGS) entry which is preliminary data.</text>
</comment>
<dbReference type="AlphaFoldDB" id="A0A4Y3RWF5"/>
<proteinExistence type="predicted"/>